<evidence type="ECO:0000313" key="3">
    <source>
        <dbReference type="Proteomes" id="UP000318380"/>
    </source>
</evidence>
<dbReference type="Gene3D" id="3.40.630.30">
    <property type="match status" value="1"/>
</dbReference>
<dbReference type="EMBL" id="VIVK01000002">
    <property type="protein sequence ID" value="TWD74957.1"/>
    <property type="molecule type" value="Genomic_DNA"/>
</dbReference>
<keyword evidence="2" id="KW-0808">Transferase</keyword>
<sequence>MGPVIRRAEPADAEAGAWCHLLCWREAYAGLVEPGLLAERTSDIERRVERWTSALAAGVVRWIAVDSGDDVSVRDRVVGFASAGTSRDEDAPTELELYAIYTRAAWWGTGLGARLFEAAVGDEPASLWVLEGNARARAFYRRLGFVEDGSTVDEPFFDVPEIRMVRPGG</sequence>
<dbReference type="Pfam" id="PF13508">
    <property type="entry name" value="Acetyltransf_7"/>
    <property type="match status" value="1"/>
</dbReference>
<accession>A0A561B855</accession>
<gene>
    <name evidence="2" type="ORF">FB561_6392</name>
</gene>
<evidence type="ECO:0000259" key="1">
    <source>
        <dbReference type="PROSITE" id="PS51186"/>
    </source>
</evidence>
<proteinExistence type="predicted"/>
<protein>
    <submittedName>
        <fullName evidence="2">Acetyltransferase (GNAT) family protein</fullName>
    </submittedName>
</protein>
<dbReference type="GO" id="GO:0016747">
    <property type="term" value="F:acyltransferase activity, transferring groups other than amino-acyl groups"/>
    <property type="evidence" value="ECO:0007669"/>
    <property type="project" value="InterPro"/>
</dbReference>
<dbReference type="SUPFAM" id="SSF55729">
    <property type="entry name" value="Acyl-CoA N-acyltransferases (Nat)"/>
    <property type="match status" value="1"/>
</dbReference>
<evidence type="ECO:0000313" key="2">
    <source>
        <dbReference type="EMBL" id="TWD74957.1"/>
    </source>
</evidence>
<dbReference type="Proteomes" id="UP000318380">
    <property type="component" value="Unassembled WGS sequence"/>
</dbReference>
<organism evidence="2 3">
    <name type="scientific">Kribbella amoyensis</name>
    <dbReference type="NCBI Taxonomy" id="996641"/>
    <lineage>
        <taxon>Bacteria</taxon>
        <taxon>Bacillati</taxon>
        <taxon>Actinomycetota</taxon>
        <taxon>Actinomycetes</taxon>
        <taxon>Propionibacteriales</taxon>
        <taxon>Kribbellaceae</taxon>
        <taxon>Kribbella</taxon>
    </lineage>
</organism>
<dbReference type="AlphaFoldDB" id="A0A561B855"/>
<dbReference type="InterPro" id="IPR000182">
    <property type="entry name" value="GNAT_dom"/>
</dbReference>
<dbReference type="OrthoDB" id="5243635at2"/>
<feature type="domain" description="N-acetyltransferase" evidence="1">
    <location>
        <begin position="3"/>
        <end position="169"/>
    </location>
</feature>
<comment type="caution">
    <text evidence="2">The sequence shown here is derived from an EMBL/GenBank/DDBJ whole genome shotgun (WGS) entry which is preliminary data.</text>
</comment>
<dbReference type="PROSITE" id="PS51186">
    <property type="entry name" value="GNAT"/>
    <property type="match status" value="1"/>
</dbReference>
<dbReference type="InterPro" id="IPR016181">
    <property type="entry name" value="Acyl_CoA_acyltransferase"/>
</dbReference>
<name>A0A561B855_9ACTN</name>
<keyword evidence="3" id="KW-1185">Reference proteome</keyword>
<reference evidence="2 3" key="1">
    <citation type="submission" date="2019-06" db="EMBL/GenBank/DDBJ databases">
        <title>Sequencing the genomes of 1000 actinobacteria strains.</title>
        <authorList>
            <person name="Klenk H.-P."/>
        </authorList>
    </citation>
    <scope>NUCLEOTIDE SEQUENCE [LARGE SCALE GENOMIC DNA]</scope>
    <source>
        <strain evidence="2 3">DSM 24683</strain>
    </source>
</reference>